<dbReference type="InterPro" id="IPR036397">
    <property type="entry name" value="RNaseH_sf"/>
</dbReference>
<reference evidence="10 11" key="1">
    <citation type="submission" date="2024-01" db="EMBL/GenBank/DDBJ databases">
        <title>The genomes of 5 underutilized Papilionoideae crops provide insights into root nodulation and disease resistance.</title>
        <authorList>
            <person name="Yuan L."/>
        </authorList>
    </citation>
    <scope>NUCLEOTIDE SEQUENCE [LARGE SCALE GENOMIC DNA]</scope>
    <source>
        <strain evidence="10">LY-2023</strain>
        <tissue evidence="10">Leaf</tissue>
    </source>
</reference>
<dbReference type="SUPFAM" id="SSF53098">
    <property type="entry name" value="Ribonuclease H-like"/>
    <property type="match status" value="1"/>
</dbReference>
<keyword evidence="11" id="KW-1185">Reference proteome</keyword>
<keyword evidence="2" id="KW-0378">Hydrolase</keyword>
<comment type="caution">
    <text evidence="10">The sequence shown here is derived from an EMBL/GenBank/DDBJ whole genome shotgun (WGS) entry which is preliminary data.</text>
</comment>
<dbReference type="InterPro" id="IPR014014">
    <property type="entry name" value="RNA_helicase_DEAD_Q_motif"/>
</dbReference>
<feature type="domain" description="DEAD-box RNA helicase Q" evidence="9">
    <location>
        <begin position="78"/>
        <end position="106"/>
    </location>
</feature>
<dbReference type="Gene3D" id="3.40.50.300">
    <property type="entry name" value="P-loop containing nucleotide triphosphate hydrolases"/>
    <property type="match status" value="1"/>
</dbReference>
<dbReference type="Pfam" id="PF13456">
    <property type="entry name" value="RVT_3"/>
    <property type="match status" value="1"/>
</dbReference>
<evidence type="ECO:0000256" key="3">
    <source>
        <dbReference type="ARBA" id="ARBA00022806"/>
    </source>
</evidence>
<dbReference type="Proteomes" id="UP001359559">
    <property type="component" value="Unassembled WGS sequence"/>
</dbReference>
<dbReference type="InterPro" id="IPR037056">
    <property type="entry name" value="RNase_H1_N_sf"/>
</dbReference>
<evidence type="ECO:0000256" key="4">
    <source>
        <dbReference type="ARBA" id="ARBA00022840"/>
    </source>
</evidence>
<dbReference type="PROSITE" id="PS51192">
    <property type="entry name" value="HELICASE_ATP_BIND_1"/>
    <property type="match status" value="1"/>
</dbReference>
<dbReference type="PANTHER" id="PTHR47958">
    <property type="entry name" value="ATP-DEPENDENT RNA HELICASE DBP3"/>
    <property type="match status" value="1"/>
</dbReference>
<evidence type="ECO:0000259" key="8">
    <source>
        <dbReference type="PROSITE" id="PS51192"/>
    </source>
</evidence>
<dbReference type="InterPro" id="IPR011545">
    <property type="entry name" value="DEAD/DEAH_box_helicase_dom"/>
</dbReference>
<dbReference type="InterPro" id="IPR002156">
    <property type="entry name" value="RNaseH_domain"/>
</dbReference>
<dbReference type="InterPro" id="IPR012337">
    <property type="entry name" value="RNaseH-like_sf"/>
</dbReference>
<feature type="short sequence motif" description="Q motif" evidence="6">
    <location>
        <begin position="78"/>
        <end position="106"/>
    </location>
</feature>
<feature type="domain" description="RNase H type-1" evidence="7">
    <location>
        <begin position="571"/>
        <end position="702"/>
    </location>
</feature>
<evidence type="ECO:0000313" key="11">
    <source>
        <dbReference type="Proteomes" id="UP001359559"/>
    </source>
</evidence>
<dbReference type="InterPro" id="IPR014001">
    <property type="entry name" value="Helicase_ATP-bd"/>
</dbReference>
<dbReference type="SUPFAM" id="SSF52540">
    <property type="entry name" value="P-loop containing nucleoside triphosphate hydrolases"/>
    <property type="match status" value="1"/>
</dbReference>
<dbReference type="InterPro" id="IPR027417">
    <property type="entry name" value="P-loop_NTPase"/>
</dbReference>
<evidence type="ECO:0000259" key="7">
    <source>
        <dbReference type="PROSITE" id="PS50879"/>
    </source>
</evidence>
<protein>
    <submittedName>
        <fullName evidence="10">Uncharacterized protein</fullName>
    </submittedName>
</protein>
<organism evidence="10 11">
    <name type="scientific">Clitoria ternatea</name>
    <name type="common">Butterfly pea</name>
    <dbReference type="NCBI Taxonomy" id="43366"/>
    <lineage>
        <taxon>Eukaryota</taxon>
        <taxon>Viridiplantae</taxon>
        <taxon>Streptophyta</taxon>
        <taxon>Embryophyta</taxon>
        <taxon>Tracheophyta</taxon>
        <taxon>Spermatophyta</taxon>
        <taxon>Magnoliopsida</taxon>
        <taxon>eudicotyledons</taxon>
        <taxon>Gunneridae</taxon>
        <taxon>Pentapetalae</taxon>
        <taxon>rosids</taxon>
        <taxon>fabids</taxon>
        <taxon>Fabales</taxon>
        <taxon>Fabaceae</taxon>
        <taxon>Papilionoideae</taxon>
        <taxon>50 kb inversion clade</taxon>
        <taxon>NPAAA clade</taxon>
        <taxon>indigoferoid/millettioid clade</taxon>
        <taxon>Phaseoleae</taxon>
        <taxon>Clitoria</taxon>
    </lineage>
</organism>
<keyword evidence="1" id="KW-0547">Nucleotide-binding</keyword>
<dbReference type="GO" id="GO:0004523">
    <property type="term" value="F:RNA-DNA hybrid ribonuclease activity"/>
    <property type="evidence" value="ECO:0007669"/>
    <property type="project" value="InterPro"/>
</dbReference>
<dbReference type="FunFam" id="3.30.420.10:FF:000076">
    <property type="entry name" value="RBR-type E3 ubiquitin transferase"/>
    <property type="match status" value="1"/>
</dbReference>
<accession>A0AAN9IGU4</accession>
<sequence length="714" mass="79545">MIVTRSALMLHLQNPPIRYQFFNHARTLFLKPTPSSLFKPRPFLLLQTQTRAFGISLASPSRSRDSNGRDTFFAEENVSWSSLGLSDTVSRALSNIGLNAPSLVQATSIPSVMSGKDVVIAAETGSGKTYSYLVPLIDKLHVTEEHSLHAVNDQEVSRSQKVLLVLCPNVQLCEQVVRMANSLCRDDGEVIVSVAAICGRQGWPIREPDIIVTTPAALLNYVDINITRRMEFMRGVKYVVFDEADMLLCGSFQNKVIRLINLLRLDEKLFSQSKESVVESPMKHESSFSSEDAFEGEEELQTEALSEEVDDDNEDLIDINNEAESVKQRDWRRVRKLYKRSKQYIFVAATLPVNGKKTAGGILKHMFPDANWVYGNYLHCHNPRFSSKPEYHRIRSFHSEFTLTTRCYSTKKGRKSGSSRLQKLEPEPVMELEKDAFYVVRKGDIVGIYSSLTDSQAQVGSSVCDPPVSVYKGFSLSKDTEEYLVSHGLKNALYTIRATDLKEDLFGMLVPCPFQDPSSTKEGTSNKDLSKKRSLGMVGQDNEKVGLLRSISEDPLRKQVKLDHATAPSQETRTCILEFDGASKGNPGKSGAGAILRANDGSLICRLREGVGVATNNAAEYRAMILGMKYALKKGYTGIRIQGDSKLVCMQIDGLWKVKNENLSTLYKVAKELKDKFSSFQIGHVLRNFNSDADAQANLAINLADGLVEEECVD</sequence>
<evidence type="ECO:0000256" key="1">
    <source>
        <dbReference type="ARBA" id="ARBA00022741"/>
    </source>
</evidence>
<keyword evidence="4" id="KW-0067">ATP-binding</keyword>
<gene>
    <name evidence="10" type="ORF">RJT34_23040</name>
</gene>
<evidence type="ECO:0000256" key="6">
    <source>
        <dbReference type="PROSITE-ProRule" id="PRU00552"/>
    </source>
</evidence>
<dbReference type="GO" id="GO:0003724">
    <property type="term" value="F:RNA helicase activity"/>
    <property type="evidence" value="ECO:0007669"/>
    <property type="project" value="InterPro"/>
</dbReference>
<proteinExistence type="predicted"/>
<evidence type="ECO:0000313" key="10">
    <source>
        <dbReference type="EMBL" id="KAK7278019.1"/>
    </source>
</evidence>
<dbReference type="InterPro" id="IPR044742">
    <property type="entry name" value="DEAD/DEAH_RhlB"/>
</dbReference>
<dbReference type="Gene3D" id="3.30.420.10">
    <property type="entry name" value="Ribonuclease H-like superfamily/Ribonuclease H"/>
    <property type="match status" value="1"/>
</dbReference>
<dbReference type="CDD" id="cd00268">
    <property type="entry name" value="DEADc"/>
    <property type="match status" value="1"/>
</dbReference>
<keyword evidence="5" id="KW-0694">RNA-binding</keyword>
<dbReference type="GO" id="GO:0005524">
    <property type="term" value="F:ATP binding"/>
    <property type="evidence" value="ECO:0007669"/>
    <property type="project" value="UniProtKB-KW"/>
</dbReference>
<dbReference type="EMBL" id="JAYKXN010000006">
    <property type="protein sequence ID" value="KAK7278019.1"/>
    <property type="molecule type" value="Genomic_DNA"/>
</dbReference>
<name>A0AAN9IGU4_CLITE</name>
<evidence type="ECO:0000256" key="2">
    <source>
        <dbReference type="ARBA" id="ARBA00022801"/>
    </source>
</evidence>
<dbReference type="Pfam" id="PF00270">
    <property type="entry name" value="DEAD"/>
    <property type="match status" value="1"/>
</dbReference>
<evidence type="ECO:0000259" key="9">
    <source>
        <dbReference type="PROSITE" id="PS51195"/>
    </source>
</evidence>
<evidence type="ECO:0000256" key="5">
    <source>
        <dbReference type="ARBA" id="ARBA00022884"/>
    </source>
</evidence>
<dbReference type="GO" id="GO:0003723">
    <property type="term" value="F:RNA binding"/>
    <property type="evidence" value="ECO:0007669"/>
    <property type="project" value="UniProtKB-KW"/>
</dbReference>
<keyword evidence="3" id="KW-0347">Helicase</keyword>
<dbReference type="CDD" id="cd09279">
    <property type="entry name" value="RNase_HI_like"/>
    <property type="match status" value="1"/>
</dbReference>
<feature type="domain" description="Helicase ATP-binding" evidence="8">
    <location>
        <begin position="109"/>
        <end position="369"/>
    </location>
</feature>
<dbReference type="PROSITE" id="PS51195">
    <property type="entry name" value="Q_MOTIF"/>
    <property type="match status" value="1"/>
</dbReference>
<dbReference type="Gene3D" id="3.40.970.10">
    <property type="entry name" value="Ribonuclease H1, N-terminal domain"/>
    <property type="match status" value="1"/>
</dbReference>
<dbReference type="AlphaFoldDB" id="A0AAN9IGU4"/>
<dbReference type="PROSITE" id="PS50879">
    <property type="entry name" value="RNASE_H_1"/>
    <property type="match status" value="1"/>
</dbReference>
<dbReference type="SMART" id="SM00487">
    <property type="entry name" value="DEXDc"/>
    <property type="match status" value="1"/>
</dbReference>